<name>A0ABD2P1U8_9CUCU</name>
<evidence type="ECO:0000313" key="2">
    <source>
        <dbReference type="EMBL" id="KAL3284760.1"/>
    </source>
</evidence>
<sequence length="103" mass="11483">MDSGECCVAPSGTTRSDDQIVPAHPGDCWSSIQTNSQPFLDAWLLQMQELNTRLNIAENSKWRKFYGQVEPPQNSLINEENGVLLPSDSEKLTSNVENISIMD</sequence>
<protein>
    <submittedName>
        <fullName evidence="2">Uncharacterized protein</fullName>
    </submittedName>
</protein>
<evidence type="ECO:0000313" key="3">
    <source>
        <dbReference type="Proteomes" id="UP001516400"/>
    </source>
</evidence>
<dbReference type="EMBL" id="JABFTP020000165">
    <property type="protein sequence ID" value="KAL3284760.1"/>
    <property type="molecule type" value="Genomic_DNA"/>
</dbReference>
<proteinExistence type="predicted"/>
<accession>A0ABD2P1U8</accession>
<feature type="region of interest" description="Disordered" evidence="1">
    <location>
        <begin position="1"/>
        <end position="20"/>
    </location>
</feature>
<keyword evidence="3" id="KW-1185">Reference proteome</keyword>
<gene>
    <name evidence="2" type="ORF">HHI36_018902</name>
</gene>
<evidence type="ECO:0000256" key="1">
    <source>
        <dbReference type="SAM" id="MobiDB-lite"/>
    </source>
</evidence>
<reference evidence="2 3" key="1">
    <citation type="journal article" date="2021" name="BMC Biol.">
        <title>Horizontally acquired antibacterial genes associated with adaptive radiation of ladybird beetles.</title>
        <authorList>
            <person name="Li H.S."/>
            <person name="Tang X.F."/>
            <person name="Huang Y.H."/>
            <person name="Xu Z.Y."/>
            <person name="Chen M.L."/>
            <person name="Du X.Y."/>
            <person name="Qiu B.Y."/>
            <person name="Chen P.T."/>
            <person name="Zhang W."/>
            <person name="Slipinski A."/>
            <person name="Escalona H.E."/>
            <person name="Waterhouse R.M."/>
            <person name="Zwick A."/>
            <person name="Pang H."/>
        </authorList>
    </citation>
    <scope>NUCLEOTIDE SEQUENCE [LARGE SCALE GENOMIC DNA]</scope>
    <source>
        <strain evidence="2">SYSU2018</strain>
    </source>
</reference>
<comment type="caution">
    <text evidence="2">The sequence shown here is derived from an EMBL/GenBank/DDBJ whole genome shotgun (WGS) entry which is preliminary data.</text>
</comment>
<organism evidence="2 3">
    <name type="scientific">Cryptolaemus montrouzieri</name>
    <dbReference type="NCBI Taxonomy" id="559131"/>
    <lineage>
        <taxon>Eukaryota</taxon>
        <taxon>Metazoa</taxon>
        <taxon>Ecdysozoa</taxon>
        <taxon>Arthropoda</taxon>
        <taxon>Hexapoda</taxon>
        <taxon>Insecta</taxon>
        <taxon>Pterygota</taxon>
        <taxon>Neoptera</taxon>
        <taxon>Endopterygota</taxon>
        <taxon>Coleoptera</taxon>
        <taxon>Polyphaga</taxon>
        <taxon>Cucujiformia</taxon>
        <taxon>Coccinelloidea</taxon>
        <taxon>Coccinellidae</taxon>
        <taxon>Scymninae</taxon>
        <taxon>Scymnini</taxon>
        <taxon>Cryptolaemus</taxon>
    </lineage>
</organism>
<dbReference type="AlphaFoldDB" id="A0ABD2P1U8"/>
<dbReference type="Proteomes" id="UP001516400">
    <property type="component" value="Unassembled WGS sequence"/>
</dbReference>